<dbReference type="GO" id="GO:0008046">
    <property type="term" value="F:axon guidance receptor activity"/>
    <property type="evidence" value="ECO:0007669"/>
    <property type="project" value="TreeGrafter"/>
</dbReference>
<proteinExistence type="predicted"/>
<dbReference type="GO" id="GO:0005886">
    <property type="term" value="C:plasma membrane"/>
    <property type="evidence" value="ECO:0007669"/>
    <property type="project" value="TreeGrafter"/>
</dbReference>
<keyword evidence="5" id="KW-1185">Reference proteome</keyword>
<gene>
    <name evidence="4" type="ORF">A3Q56_03558</name>
</gene>
<dbReference type="SMART" id="SM00408">
    <property type="entry name" value="IGc2"/>
    <property type="match status" value="4"/>
</dbReference>
<name>A0A177B378_9BILA</name>
<dbReference type="Pfam" id="PF13927">
    <property type="entry name" value="Ig_3"/>
    <property type="match status" value="3"/>
</dbReference>
<dbReference type="InterPro" id="IPR013320">
    <property type="entry name" value="ConA-like_dom_sf"/>
</dbReference>
<dbReference type="PROSITE" id="PS01248">
    <property type="entry name" value="EGF_LAM_1"/>
    <property type="match status" value="1"/>
</dbReference>
<dbReference type="GO" id="GO:0050808">
    <property type="term" value="P:synapse organization"/>
    <property type="evidence" value="ECO:0007669"/>
    <property type="project" value="TreeGrafter"/>
</dbReference>
<evidence type="ECO:0000256" key="1">
    <source>
        <dbReference type="ARBA" id="ARBA00022729"/>
    </source>
</evidence>
<dbReference type="Gene3D" id="2.60.40.10">
    <property type="entry name" value="Immunoglobulins"/>
    <property type="match status" value="4"/>
</dbReference>
<feature type="domain" description="Ig-like" evidence="3">
    <location>
        <begin position="1559"/>
        <end position="1636"/>
    </location>
</feature>
<dbReference type="GO" id="GO:0030424">
    <property type="term" value="C:axon"/>
    <property type="evidence" value="ECO:0007669"/>
    <property type="project" value="TreeGrafter"/>
</dbReference>
<accession>A0A177B378</accession>
<dbReference type="PROSITE" id="PS50835">
    <property type="entry name" value="IG_LIKE"/>
    <property type="match status" value="3"/>
</dbReference>
<dbReference type="InterPro" id="IPR000742">
    <property type="entry name" value="EGF"/>
</dbReference>
<dbReference type="OrthoDB" id="10001713at2759"/>
<sequence length="2262" mass="264264">MNTEKPDEININSSLEDTSTPNVYNSGINEASSNFDSFSNQSGFITNKFNQFLKSNDISRLNAISDSKIAFLIDAQTIIRMKPNQIDRMVNDLIELLYIPFEVHFNYRVFNFYDKYNPSISSTDSARYSSLFMKIKSKIYEYNTFNEVNQKNLKNFKNAFTKLTEWLLYAENENSKSTVTQEKKDVNFAVNENSCPIISDVGNSYKNNYEWANSVTQSSCNWKRSIPRVPINMLTIRKEIIKIAAVLDWNSFSLLSPIKLKKDNTNPNIKSPNSSFMSTSNGDIDLIKLSKSFLENNKISKNPSTLKLVIIVSSFPKTKLQFDLFCKKEVSDEEQFRRIFGKDISKRISGKQSCFNLIWLDVQYQNCLFNKPLVKTEPSNTIGSAIFSKVLAKYDGLFIPYTIIGDSLSGTHKNSLFKTFFNDIFPNCSRFNEMMIQCNGKIKNVDEIFDDIQVYKKQSIAFTGKMYYIEFFRRHYLYQDIQKMSIVSIIDKNIVLNVLKSLNLSTKSIFMIDHQYITLCHILSQMQCCLILISNNGKSQYLMSHMCQTTFYFSEINMHIFLQLIKCQRKKFCNYNQGTELFSANIFESFAKRLPSDSYKYFCKSLSSSVIKSKLQKYNKSIFILDKIRKNAFNEIEKKTKSKNTKTSVYSNRSNIIMDRAKLNLCRNENSNSTKTIKSPRRKNYFNFTTLTRTDFEIELDSNCDSFILLLQHGLNDMRVNTSQYVEDDDGIIKKFDETVNKVEKKLMDQYLSGNKERHVINFKIIKKIMHQYMTSCETNLKKLRHISDRNLFLIESKIQYLIICDKLVFTCHNSLDLDFKRIFAPLSYINCMVTRHYTSGKLNCFIMKIAKFYSCQNKNLMIQLLQYLDLNIPKFLLPNDKNDDSFHNNTHFNMINIPTITNVPDKKKLTKVYKRFSNCDTREIFLPKIKLKKSRNKEIENQFFMDSYISPVKNIVNFISPKKSQFTNIFLRKNKTPKKHHVLRTKYVADTPTKLKRKYSKLIIEDEDDVVIEESPLKHYDAKTNRRLSVIRSPKRKSIKCAASGFTPTKFYSLNHSNQNYKDESKTCESFNKMKTRLANHMSEFSSPVKLNESSKSMFNQVFQSNEENKPVRNIYKIPTFMDRMNEEYDEVVDQKEFEDKMGKINQNLKSTPKHSNRIMDVSPPQPDIYDDNAILNKRNDCENGKYHNIFKICICHQGYTGDDCKICGPNYYKVINGSKDLICKKCQCNRKSDQCHSTKSPYYMTIYDDKNNHIFKNQVYFNDSITRLIHKNIGNFQYKYWKVDKYFFNNLIAFNGGKISIYFDIPYDESNNLADNRYFVILETSYLVYGVFDINYASTNLIYSMNLQLIPNNFKSLTGEKITARQFSFILMNIKYMYFQVISSSVYEAKYIRVSQPDLGKIRVTCICPSGYIGNFCQICDSNYYQDCQNNICHCKICNYRHNCINCHLIKHRNYCNGCNSFLLNEKCLNDESEDISIIGPTVIDLNEGQDFNILCQSKYKIHPVWYLNSKKMISYKGNLKLVNVSNKDAGKYQCEIDEIAKIRKDVKIYVNEFTKPRIYLNQTNYYAAMEESIKIECLAKGNSEPFIFWERNKTMASSTKILKIKKFSILHSGAYTCHAHNQNGNMSKEIHIQLKINSYPTLTTNAILSENVELTILPNNVTVYEGNGVTLTCVVDKTYIKYVKWKKCDGYMPKKFSIDKNVLYLYNLKNQDSGKFSCFLKNLNLIKYSYSNVHVMKKKEFLQMELIKSQYFLNIGESVNIDCMVYGHPKPTVKWYKLENKSSSRSLLNLNNAKYQDSGNYICQSFNTYDSITKSIVIRVLEFKSMNFDSESNMKIQFIIKNSFDLHFKIKFLNLLQNVVILSVLSNEKAFVQNHVQLSLFDGLITLSFICGKGLGIVQNLKKVTTKDFTIININIMDNRAYMLINEAIFKGYAPGNCSFGQYKNSLLLFGYSNNINYMQLYEPLEVTGFTGCIMNRVILNKNNFNLKDYKTQNVNQCDSNCMCSIKQEYNNIFVELNHIRLPYNQNLCHFKDISCYNNGYLLKRVYPCHYNYKSTCQCKIGYGDQFCEKEILTHETHWKFNKFARIHFNDIQYLSSNDFIFEIINEMKNGILFLMQIFNVDNLDPKNQRYNLKNIIVYLKNSMLFIDYCYESKCSSLIHNDLLNYKIKQEFTIKISNNLSININGYVESSKIEILQNSPMSYLKGNLHLGGIVQDLENYALEYYQYMEWFKGCIINFTINDVHLKLKDSYLAENIKAC</sequence>
<organism evidence="4 5">
    <name type="scientific">Intoshia linei</name>
    <dbReference type="NCBI Taxonomy" id="1819745"/>
    <lineage>
        <taxon>Eukaryota</taxon>
        <taxon>Metazoa</taxon>
        <taxon>Spiralia</taxon>
        <taxon>Lophotrochozoa</taxon>
        <taxon>Mesozoa</taxon>
        <taxon>Orthonectida</taxon>
        <taxon>Rhopaluridae</taxon>
        <taxon>Intoshia</taxon>
    </lineage>
</organism>
<dbReference type="SUPFAM" id="SSF49899">
    <property type="entry name" value="Concanavalin A-like lectins/glucanases"/>
    <property type="match status" value="2"/>
</dbReference>
<evidence type="ECO:0000256" key="2">
    <source>
        <dbReference type="ARBA" id="ARBA00023157"/>
    </source>
</evidence>
<dbReference type="PANTHER" id="PTHR45080:SF8">
    <property type="entry name" value="IG-LIKE DOMAIN-CONTAINING PROTEIN"/>
    <property type="match status" value="1"/>
</dbReference>
<dbReference type="GO" id="GO:0043025">
    <property type="term" value="C:neuronal cell body"/>
    <property type="evidence" value="ECO:0007669"/>
    <property type="project" value="TreeGrafter"/>
</dbReference>
<dbReference type="Gene3D" id="2.60.120.200">
    <property type="match status" value="2"/>
</dbReference>
<dbReference type="InterPro" id="IPR003598">
    <property type="entry name" value="Ig_sub2"/>
</dbReference>
<dbReference type="Proteomes" id="UP000078046">
    <property type="component" value="Unassembled WGS sequence"/>
</dbReference>
<dbReference type="InterPro" id="IPR007110">
    <property type="entry name" value="Ig-like_dom"/>
</dbReference>
<comment type="caution">
    <text evidence="4">The sequence shown here is derived from an EMBL/GenBank/DDBJ whole genome shotgun (WGS) entry which is preliminary data.</text>
</comment>
<feature type="domain" description="Ig-like" evidence="3">
    <location>
        <begin position="1643"/>
        <end position="1737"/>
    </location>
</feature>
<dbReference type="PROSITE" id="PS00022">
    <property type="entry name" value="EGF_1"/>
    <property type="match status" value="1"/>
</dbReference>
<keyword evidence="2" id="KW-1015">Disulfide bond</keyword>
<dbReference type="GO" id="GO:0007156">
    <property type="term" value="P:homophilic cell adhesion via plasma membrane adhesion molecules"/>
    <property type="evidence" value="ECO:0007669"/>
    <property type="project" value="TreeGrafter"/>
</dbReference>
<dbReference type="InterPro" id="IPR002049">
    <property type="entry name" value="LE_dom"/>
</dbReference>
<dbReference type="SMART" id="SM00409">
    <property type="entry name" value="IG"/>
    <property type="match status" value="4"/>
</dbReference>
<reference evidence="4 5" key="1">
    <citation type="submission" date="2016-04" db="EMBL/GenBank/DDBJ databases">
        <title>The genome of Intoshia linei affirms orthonectids as highly simplified spiralians.</title>
        <authorList>
            <person name="Mikhailov K.V."/>
            <person name="Slusarev G.S."/>
            <person name="Nikitin M.A."/>
            <person name="Logacheva M.D."/>
            <person name="Penin A."/>
            <person name="Aleoshin V."/>
            <person name="Panchin Y.V."/>
        </authorList>
    </citation>
    <scope>NUCLEOTIDE SEQUENCE [LARGE SCALE GENOMIC DNA]</scope>
    <source>
        <strain evidence="4">Intl2013</strain>
        <tissue evidence="4">Whole animal</tissue>
    </source>
</reference>
<protein>
    <recommendedName>
        <fullName evidence="3">Ig-like domain-containing protein</fullName>
    </recommendedName>
</protein>
<dbReference type="InterPro" id="IPR013783">
    <property type="entry name" value="Ig-like_fold"/>
</dbReference>
<feature type="domain" description="Ig-like" evidence="3">
    <location>
        <begin position="1759"/>
        <end position="1822"/>
    </location>
</feature>
<dbReference type="SUPFAM" id="SSF48726">
    <property type="entry name" value="Immunoglobulin"/>
    <property type="match status" value="4"/>
</dbReference>
<dbReference type="CDD" id="cd00096">
    <property type="entry name" value="Ig"/>
    <property type="match status" value="1"/>
</dbReference>
<dbReference type="PANTHER" id="PTHR45080">
    <property type="entry name" value="CONTACTIN 5"/>
    <property type="match status" value="1"/>
</dbReference>
<dbReference type="EMBL" id="LWCA01000403">
    <property type="protein sequence ID" value="OAF68686.1"/>
    <property type="molecule type" value="Genomic_DNA"/>
</dbReference>
<dbReference type="InterPro" id="IPR050958">
    <property type="entry name" value="Cell_Adh-Cytoskel_Orgn"/>
</dbReference>
<dbReference type="InterPro" id="IPR036179">
    <property type="entry name" value="Ig-like_dom_sf"/>
</dbReference>
<keyword evidence="1" id="KW-0732">Signal</keyword>
<dbReference type="InterPro" id="IPR003599">
    <property type="entry name" value="Ig_sub"/>
</dbReference>
<evidence type="ECO:0000259" key="3">
    <source>
        <dbReference type="PROSITE" id="PS50835"/>
    </source>
</evidence>
<evidence type="ECO:0000313" key="5">
    <source>
        <dbReference type="Proteomes" id="UP000078046"/>
    </source>
</evidence>
<evidence type="ECO:0000313" key="4">
    <source>
        <dbReference type="EMBL" id="OAF68686.1"/>
    </source>
</evidence>